<reference evidence="4" key="1">
    <citation type="journal article" date="2019" name="Int. J. Syst. Evol. Microbiol.">
        <title>The Global Catalogue of Microorganisms (GCM) 10K type strain sequencing project: providing services to taxonomists for standard genome sequencing and annotation.</title>
        <authorList>
            <consortium name="The Broad Institute Genomics Platform"/>
            <consortium name="The Broad Institute Genome Sequencing Center for Infectious Disease"/>
            <person name="Wu L."/>
            <person name="Ma J."/>
        </authorList>
    </citation>
    <scope>NUCLEOTIDE SEQUENCE [LARGE SCALE GENOMIC DNA]</scope>
    <source>
        <strain evidence="4">JCM 16022</strain>
    </source>
</reference>
<feature type="domain" description="DinB-like" evidence="2">
    <location>
        <begin position="70"/>
        <end position="176"/>
    </location>
</feature>
<dbReference type="EMBL" id="BAAAQR010000016">
    <property type="protein sequence ID" value="GAA2154749.1"/>
    <property type="molecule type" value="Genomic_DNA"/>
</dbReference>
<accession>A0ABP5LVA1</accession>
<dbReference type="SUPFAM" id="SSF109854">
    <property type="entry name" value="DinB/YfiT-like putative metalloenzymes"/>
    <property type="match status" value="1"/>
</dbReference>
<comment type="caution">
    <text evidence="3">The sequence shown here is derived from an EMBL/GenBank/DDBJ whole genome shotgun (WGS) entry which is preliminary data.</text>
</comment>
<dbReference type="Proteomes" id="UP001501771">
    <property type="component" value="Unassembled WGS sequence"/>
</dbReference>
<dbReference type="Pfam" id="PF12867">
    <property type="entry name" value="DinB_2"/>
    <property type="match status" value="1"/>
</dbReference>
<evidence type="ECO:0000313" key="4">
    <source>
        <dbReference type="Proteomes" id="UP001501771"/>
    </source>
</evidence>
<proteinExistence type="predicted"/>
<evidence type="ECO:0000313" key="3">
    <source>
        <dbReference type="EMBL" id="GAA2154749.1"/>
    </source>
</evidence>
<keyword evidence="4" id="KW-1185">Reference proteome</keyword>
<evidence type="ECO:0000259" key="2">
    <source>
        <dbReference type="Pfam" id="PF12867"/>
    </source>
</evidence>
<sequence>MTTNLEWNPLLLDQLELHWTYALRPRLEGLSDDEYLWEPAPGAWSIRPRGACTSPAPIGRGPFERDDAPDDPSPAPVTTIAWRLAHITVEVMAMRSASHFGREAAHHESWTYAGTAVEGLAQLDQEYAVWRDGVRGLGEEGLTRPCGPAEGPFAEAPLAALVLHIHREVIHHGAEIALLRDLYPHAHRRGCSDPADSGKDS</sequence>
<organism evidence="3 4">
    <name type="scientific">Nocardioides koreensis</name>
    <dbReference type="NCBI Taxonomy" id="433651"/>
    <lineage>
        <taxon>Bacteria</taxon>
        <taxon>Bacillati</taxon>
        <taxon>Actinomycetota</taxon>
        <taxon>Actinomycetes</taxon>
        <taxon>Propionibacteriales</taxon>
        <taxon>Nocardioidaceae</taxon>
        <taxon>Nocardioides</taxon>
    </lineage>
</organism>
<name>A0ABP5LVA1_9ACTN</name>
<dbReference type="RefSeq" id="WP_344156989.1">
    <property type="nucleotide sequence ID" value="NZ_BAAAQR010000016.1"/>
</dbReference>
<evidence type="ECO:0000256" key="1">
    <source>
        <dbReference type="SAM" id="MobiDB-lite"/>
    </source>
</evidence>
<dbReference type="InterPro" id="IPR024775">
    <property type="entry name" value="DinB-like"/>
</dbReference>
<protein>
    <submittedName>
        <fullName evidence="3">DinB family protein</fullName>
    </submittedName>
</protein>
<dbReference type="InterPro" id="IPR034660">
    <property type="entry name" value="DinB/YfiT-like"/>
</dbReference>
<gene>
    <name evidence="3" type="ORF">GCM10009844_40940</name>
</gene>
<feature type="region of interest" description="Disordered" evidence="1">
    <location>
        <begin position="48"/>
        <end position="75"/>
    </location>
</feature>